<sequence length="1301" mass="142118">MDGDRASAARKLPQTAANFFVGPNSRVPRTTLAQSSHVISTPAINSPGPATSPHVARQKLRASPFPISPTFTKDLSSPRSAGNPGSKVAKAVHLFSNLADEAGASTSNSLETPATSSFYIETSPNSSPFVKYLPSSQKTKPSPSTNGSLIAGSEVDVLHRNLTEQQHNGEAFREIIPAPGPVTLHPQSATGTECYLPPFDTLEDTLVIPASAFSDLTASLAIAANEKTEILKQEKDSPRSEKASSHVQDEECLTQADHRPGSPPPREIANILIAQATSHRSSRASMSSGDTRLPATPRSSRDFEVQESKLSWTAHRALLGELELLDSPPHIDTRCHQNGIEGSDNRRHQTLVANEALAGDIPEIWKPSLDDLDETSRSPLQQEEGGDTASHQAKRDSSLLSKERVGQGVNQRTQTHPALLSDRLTWHSQDDLQDSSDSDRSVANGAMLFDLIDMVDTPASPIDNARSRDSRLSRTAIWIKSTMNEFGSIPEQPASPHKGHDAPTPLSLVLTSGTTARPAQIEHQRSLETLQQNVFEEEAASVDHMTDGRFSTREPTHGPDGDPVAAEIRSLDSRRDPGRSLLPHISPAQPNREIIGRSFSQRARAGQQAVEKVRRTPGRLKIPEARISSSTRQRRDSLKLLDSRRNQNVAGDERTTSLRLDTSRSRHVAETGRKNAVTNMLHSWSATKDEPSIQAVSSDHTKHHVGRMVEDWDGVNMASDDEEVASVATYKRLTLRRTSDFAVHTTPRRESRPLPGKLSRFGAEAPTTQTTPRRERPLMRLRSSPSSPVVQKTPLQPGRRTRPAGTKSPPSPPSHGNCPAYRNGTVQQDTSDSSDKRKCDIVRSGLTLPRESALCTDLKGLFSDAQDGKLRSPLRPSDNPLADTATQQENVSVTKRKPPTRTLISGHEEASFRPAKVQTLSSAFSTPRRLAVSTVETSPRTIVSELWTPAQSNPAGSALTDETRVSIPDGSQKAPLAEVRPGQRSWDCLRQYQRAIPRRVLSDSSRHGARFNSQDQHLASHDSTSHLQPRPHSTPHDHRFLANTTLGARHNRRRPSDPPSGLKQSNYQRQRTAAASENISDTSVPGFEISFQLTEPQMAPDVQQGTLLEFGLRVHIKPSRSAPFDEAWTLRPPSQACADSSIGSARREASSSRLPQYEYDNLSASDMSRVQEEAQEHLHRTITVPKQRASRINAGGVATQPSEYTELDPDFSFHSTAVSDTADSPNSRSYLRAMRLTGSQQFTGSRSVGSSSIVDHDRVWVASRRTAARRPIASPGLASPLPYIKRAPPRAASLSAVALHS</sequence>
<feature type="region of interest" description="Disordered" evidence="1">
    <location>
        <begin position="949"/>
        <end position="981"/>
    </location>
</feature>
<organism evidence="2 3">
    <name type="scientific">Pseudozyma hubeiensis (strain SY62)</name>
    <name type="common">Yeast</name>
    <dbReference type="NCBI Taxonomy" id="1305764"/>
    <lineage>
        <taxon>Eukaryota</taxon>
        <taxon>Fungi</taxon>
        <taxon>Dikarya</taxon>
        <taxon>Basidiomycota</taxon>
        <taxon>Ustilaginomycotina</taxon>
        <taxon>Ustilaginomycetes</taxon>
        <taxon>Ustilaginales</taxon>
        <taxon>Ustilaginaceae</taxon>
        <taxon>Pseudozyma</taxon>
    </lineage>
</organism>
<evidence type="ECO:0000256" key="1">
    <source>
        <dbReference type="SAM" id="MobiDB-lite"/>
    </source>
</evidence>
<feature type="region of interest" description="Disordered" evidence="1">
    <location>
        <begin position="61"/>
        <end position="85"/>
    </location>
</feature>
<evidence type="ECO:0000313" key="3">
    <source>
        <dbReference type="Proteomes" id="UP000014071"/>
    </source>
</evidence>
<feature type="region of interest" description="Disordered" evidence="1">
    <location>
        <begin position="866"/>
        <end position="909"/>
    </location>
</feature>
<feature type="compositionally biased region" description="Polar residues" evidence="1">
    <location>
        <begin position="884"/>
        <end position="893"/>
    </location>
</feature>
<feature type="compositionally biased region" description="Basic and acidic residues" evidence="1">
    <location>
        <begin position="633"/>
        <end position="670"/>
    </location>
</feature>
<name>R9PKX9_PSEHS</name>
<accession>R9PKX9</accession>
<feature type="region of interest" description="Disordered" evidence="1">
    <location>
        <begin position="364"/>
        <end position="424"/>
    </location>
</feature>
<feature type="region of interest" description="Disordered" evidence="1">
    <location>
        <begin position="328"/>
        <end position="347"/>
    </location>
</feature>
<feature type="compositionally biased region" description="Basic and acidic residues" evidence="1">
    <location>
        <begin position="231"/>
        <end position="249"/>
    </location>
</feature>
<feature type="region of interest" description="Disordered" evidence="1">
    <location>
        <begin position="1134"/>
        <end position="1153"/>
    </location>
</feature>
<gene>
    <name evidence="2" type="ORF">PHSY_006349</name>
</gene>
<feature type="region of interest" description="Disordered" evidence="1">
    <location>
        <begin position="231"/>
        <end position="304"/>
    </location>
</feature>
<dbReference type="OrthoDB" id="2556503at2759"/>
<dbReference type="Proteomes" id="UP000014071">
    <property type="component" value="Unassembled WGS sequence"/>
</dbReference>
<dbReference type="RefSeq" id="XP_012192342.1">
    <property type="nucleotide sequence ID" value="XM_012336952.1"/>
</dbReference>
<protein>
    <submittedName>
        <fullName evidence="2">Uncharacterized protein</fullName>
    </submittedName>
</protein>
<evidence type="ECO:0000313" key="2">
    <source>
        <dbReference type="EMBL" id="GAC98755.1"/>
    </source>
</evidence>
<proteinExistence type="predicted"/>
<feature type="region of interest" description="Disordered" evidence="1">
    <location>
        <begin position="601"/>
        <end position="670"/>
    </location>
</feature>
<feature type="region of interest" description="Disordered" evidence="1">
    <location>
        <begin position="574"/>
        <end position="593"/>
    </location>
</feature>
<dbReference type="eggNOG" id="ENOG502R2N5">
    <property type="taxonomic scope" value="Eukaryota"/>
</dbReference>
<reference evidence="3" key="1">
    <citation type="journal article" date="2013" name="Genome Announc.">
        <title>Draft genome sequence of the basidiomycetous yeast-like fungus Pseudozyma hubeiensis SY62, which produces an abundant amount of the biosurfactant mannosylerythritol lipids.</title>
        <authorList>
            <person name="Konishi M."/>
            <person name="Hatada Y."/>
            <person name="Horiuchi J."/>
        </authorList>
    </citation>
    <scope>NUCLEOTIDE SEQUENCE [LARGE SCALE GENOMIC DNA]</scope>
    <source>
        <strain evidence="3">SY62</strain>
    </source>
</reference>
<feature type="compositionally biased region" description="Polar residues" evidence="1">
    <location>
        <begin position="69"/>
        <end position="80"/>
    </location>
</feature>
<feature type="compositionally biased region" description="Basic and acidic residues" evidence="1">
    <location>
        <begin position="393"/>
        <end position="405"/>
    </location>
</feature>
<feature type="region of interest" description="Disordered" evidence="1">
    <location>
        <begin position="741"/>
        <end position="837"/>
    </location>
</feature>
<dbReference type="HOGENOM" id="CLU_261457_0_0_1"/>
<feature type="region of interest" description="Disordered" evidence="1">
    <location>
        <begin position="1013"/>
        <end position="1081"/>
    </location>
</feature>
<dbReference type="GeneID" id="24111621"/>
<keyword evidence="3" id="KW-1185">Reference proteome</keyword>
<dbReference type="EMBL" id="DF238821">
    <property type="protein sequence ID" value="GAC98755.1"/>
    <property type="molecule type" value="Genomic_DNA"/>
</dbReference>
<feature type="compositionally biased region" description="Polar residues" evidence="1">
    <location>
        <begin position="1062"/>
        <end position="1081"/>
    </location>
</feature>